<sequence>MVQWNLLKVINEDQVFKCAPDYYGDLLAEVGFKIHFCDQQIVEYVFYDDEEYRTFSEDVWANSFIAGLPPELYDEFMEDTFSTFLRLHPRSKDGHLGYRYYTIKALVEKDVDWEVT</sequence>
<gene>
    <name evidence="1" type="ORF">AVEN_44472_1</name>
</gene>
<evidence type="ECO:0000313" key="1">
    <source>
        <dbReference type="EMBL" id="GBN45495.1"/>
    </source>
</evidence>
<name>A0A4Y2P0Q7_ARAVE</name>
<dbReference type="EMBL" id="BGPR01010312">
    <property type="protein sequence ID" value="GBN45495.1"/>
    <property type="molecule type" value="Genomic_DNA"/>
</dbReference>
<comment type="caution">
    <text evidence="1">The sequence shown here is derived from an EMBL/GenBank/DDBJ whole genome shotgun (WGS) entry which is preliminary data.</text>
</comment>
<dbReference type="OrthoDB" id="8300214at2759"/>
<dbReference type="AlphaFoldDB" id="A0A4Y2P0Q7"/>
<proteinExistence type="predicted"/>
<protein>
    <submittedName>
        <fullName evidence="1">Uncharacterized protein</fullName>
    </submittedName>
</protein>
<accession>A0A4Y2P0Q7</accession>
<dbReference type="Proteomes" id="UP000499080">
    <property type="component" value="Unassembled WGS sequence"/>
</dbReference>
<evidence type="ECO:0000313" key="2">
    <source>
        <dbReference type="Proteomes" id="UP000499080"/>
    </source>
</evidence>
<organism evidence="1 2">
    <name type="scientific">Araneus ventricosus</name>
    <name type="common">Orbweaver spider</name>
    <name type="synonym">Epeira ventricosa</name>
    <dbReference type="NCBI Taxonomy" id="182803"/>
    <lineage>
        <taxon>Eukaryota</taxon>
        <taxon>Metazoa</taxon>
        <taxon>Ecdysozoa</taxon>
        <taxon>Arthropoda</taxon>
        <taxon>Chelicerata</taxon>
        <taxon>Arachnida</taxon>
        <taxon>Araneae</taxon>
        <taxon>Araneomorphae</taxon>
        <taxon>Entelegynae</taxon>
        <taxon>Araneoidea</taxon>
        <taxon>Araneidae</taxon>
        <taxon>Araneus</taxon>
    </lineage>
</organism>
<reference evidence="1 2" key="1">
    <citation type="journal article" date="2019" name="Sci. Rep.">
        <title>Orb-weaving spider Araneus ventricosus genome elucidates the spidroin gene catalogue.</title>
        <authorList>
            <person name="Kono N."/>
            <person name="Nakamura H."/>
            <person name="Ohtoshi R."/>
            <person name="Moran D.A.P."/>
            <person name="Shinohara A."/>
            <person name="Yoshida Y."/>
            <person name="Fujiwara M."/>
            <person name="Mori M."/>
            <person name="Tomita M."/>
            <person name="Arakawa K."/>
        </authorList>
    </citation>
    <scope>NUCLEOTIDE SEQUENCE [LARGE SCALE GENOMIC DNA]</scope>
</reference>
<keyword evidence="2" id="KW-1185">Reference proteome</keyword>